<evidence type="ECO:0000256" key="10">
    <source>
        <dbReference type="HAMAP-Rule" id="MF_00033"/>
    </source>
</evidence>
<comment type="caution">
    <text evidence="14">The sequence shown here is derived from an EMBL/GenBank/DDBJ whole genome shotgun (WGS) entry which is preliminary data.</text>
</comment>
<feature type="domain" description="Glycosyl transferase family 28 C-terminal" evidence="13">
    <location>
        <begin position="184"/>
        <end position="350"/>
    </location>
</feature>
<evidence type="ECO:0000313" key="14">
    <source>
        <dbReference type="EMBL" id="KFA90577.1"/>
    </source>
</evidence>
<evidence type="ECO:0000256" key="4">
    <source>
        <dbReference type="ARBA" id="ARBA00022679"/>
    </source>
</evidence>
<evidence type="ECO:0000256" key="6">
    <source>
        <dbReference type="ARBA" id="ARBA00022984"/>
    </source>
</evidence>
<reference evidence="14 15" key="1">
    <citation type="submission" date="2014-07" db="EMBL/GenBank/DDBJ databases">
        <title>Draft Genome Sequence of Gephyronic Acid Producer, Cystobacter violaceus Strain Cb vi76.</title>
        <authorList>
            <person name="Stevens D.C."/>
            <person name="Young J."/>
            <person name="Carmichael R."/>
            <person name="Tan J."/>
            <person name="Taylor R.E."/>
        </authorList>
    </citation>
    <scope>NUCLEOTIDE SEQUENCE [LARGE SCALE GENOMIC DNA]</scope>
    <source>
        <strain evidence="14 15">Cb vi76</strain>
    </source>
</reference>
<dbReference type="PANTHER" id="PTHR21015">
    <property type="entry name" value="UDP-N-ACETYLGLUCOSAMINE--N-ACETYLMURAMYL-(PENTAPEPTIDE) PYROPHOSPHORYL-UNDECAPRENOL N-ACETYLGLUCOSAMINE TRANSFERASE 1"/>
    <property type="match status" value="1"/>
</dbReference>
<evidence type="ECO:0000256" key="8">
    <source>
        <dbReference type="ARBA" id="ARBA00023306"/>
    </source>
</evidence>
<dbReference type="GO" id="GO:0008360">
    <property type="term" value="P:regulation of cell shape"/>
    <property type="evidence" value="ECO:0007669"/>
    <property type="project" value="UniProtKB-KW"/>
</dbReference>
<evidence type="ECO:0000256" key="2">
    <source>
        <dbReference type="ARBA" id="ARBA00022618"/>
    </source>
</evidence>
<dbReference type="UniPathway" id="UPA00219"/>
<evidence type="ECO:0000256" key="1">
    <source>
        <dbReference type="ARBA" id="ARBA00022475"/>
    </source>
</evidence>
<comment type="similarity">
    <text evidence="10">Belongs to the glycosyltransferase 28 family. MurG subfamily.</text>
</comment>
<dbReference type="AlphaFoldDB" id="A0A084SQ42"/>
<comment type="function">
    <text evidence="10">Cell wall formation. Catalyzes the transfer of a GlcNAc subunit on undecaprenyl-pyrophosphoryl-MurNAc-pentapeptide (lipid intermediate I) to form undecaprenyl-pyrophosphoryl-MurNAc-(pentapeptide)GlcNAc (lipid intermediate II).</text>
</comment>
<dbReference type="EC" id="2.4.1.227" evidence="10"/>
<feature type="binding site" evidence="10">
    <location>
        <begin position="10"/>
        <end position="12"/>
    </location>
    <ligand>
        <name>UDP-N-acetyl-alpha-D-glucosamine</name>
        <dbReference type="ChEBI" id="CHEBI:57705"/>
    </ligand>
</feature>
<evidence type="ECO:0000259" key="13">
    <source>
        <dbReference type="Pfam" id="PF04101"/>
    </source>
</evidence>
<name>A0A084SQ42_9BACT</name>
<keyword evidence="2 10" id="KW-0132">Cell division</keyword>
<evidence type="ECO:0000256" key="5">
    <source>
        <dbReference type="ARBA" id="ARBA00022960"/>
    </source>
</evidence>
<dbReference type="GO" id="GO:0051991">
    <property type="term" value="F:UDP-N-acetyl-D-glucosamine:N-acetylmuramoyl-L-alanyl-D-glutamyl-meso-2,6-diaminopimelyl-D-alanyl-D-alanine-diphosphoundecaprenol 4-beta-N-acetylglucosaminlytransferase activity"/>
    <property type="evidence" value="ECO:0007669"/>
    <property type="project" value="RHEA"/>
</dbReference>
<dbReference type="GO" id="GO:0009252">
    <property type="term" value="P:peptidoglycan biosynthetic process"/>
    <property type="evidence" value="ECO:0007669"/>
    <property type="project" value="UniProtKB-UniRule"/>
</dbReference>
<organism evidence="14 15">
    <name type="scientific">Archangium violaceum Cb vi76</name>
    <dbReference type="NCBI Taxonomy" id="1406225"/>
    <lineage>
        <taxon>Bacteria</taxon>
        <taxon>Pseudomonadati</taxon>
        <taxon>Myxococcota</taxon>
        <taxon>Myxococcia</taxon>
        <taxon>Myxococcales</taxon>
        <taxon>Cystobacterineae</taxon>
        <taxon>Archangiaceae</taxon>
        <taxon>Archangium</taxon>
    </lineage>
</organism>
<dbReference type="HAMAP" id="MF_00033">
    <property type="entry name" value="MurG"/>
    <property type="match status" value="1"/>
</dbReference>
<comment type="catalytic activity">
    <reaction evidence="10">
        <text>di-trans,octa-cis-undecaprenyl diphospho-N-acetyl-alpha-D-muramoyl-L-alanyl-D-glutamyl-meso-2,6-diaminopimeloyl-D-alanyl-D-alanine + UDP-N-acetyl-alpha-D-glucosamine = di-trans,octa-cis-undecaprenyl diphospho-[N-acetyl-alpha-D-glucosaminyl-(1-&gt;4)]-N-acetyl-alpha-D-muramoyl-L-alanyl-D-glutamyl-meso-2,6-diaminopimeloyl-D-alanyl-D-alanine + UDP + H(+)</text>
        <dbReference type="Rhea" id="RHEA:31227"/>
        <dbReference type="ChEBI" id="CHEBI:15378"/>
        <dbReference type="ChEBI" id="CHEBI:57705"/>
        <dbReference type="ChEBI" id="CHEBI:58223"/>
        <dbReference type="ChEBI" id="CHEBI:61387"/>
        <dbReference type="ChEBI" id="CHEBI:61388"/>
        <dbReference type="EC" id="2.4.1.227"/>
    </reaction>
</comment>
<evidence type="ECO:0000313" key="15">
    <source>
        <dbReference type="Proteomes" id="UP000028547"/>
    </source>
</evidence>
<dbReference type="InterPro" id="IPR007235">
    <property type="entry name" value="Glyco_trans_28_C"/>
</dbReference>
<keyword evidence="9 10" id="KW-0961">Cell wall biogenesis/degradation</keyword>
<dbReference type="NCBIfam" id="TIGR01133">
    <property type="entry name" value="murG"/>
    <property type="match status" value="1"/>
</dbReference>
<dbReference type="SUPFAM" id="SSF53756">
    <property type="entry name" value="UDP-Glycosyltransferase/glycogen phosphorylase"/>
    <property type="match status" value="1"/>
</dbReference>
<evidence type="ECO:0000256" key="11">
    <source>
        <dbReference type="SAM" id="MobiDB-lite"/>
    </source>
</evidence>
<feature type="region of interest" description="Disordered" evidence="11">
    <location>
        <begin position="364"/>
        <end position="405"/>
    </location>
</feature>
<keyword evidence="7 10" id="KW-0472">Membrane</keyword>
<comment type="caution">
    <text evidence="10">Lacks conserved residue(s) required for the propagation of feature annotation.</text>
</comment>
<keyword evidence="3 10" id="KW-0328">Glycosyltransferase</keyword>
<dbReference type="Pfam" id="PF03033">
    <property type="entry name" value="Glyco_transf_28"/>
    <property type="match status" value="1"/>
</dbReference>
<dbReference type="Proteomes" id="UP000028547">
    <property type="component" value="Unassembled WGS sequence"/>
</dbReference>
<comment type="pathway">
    <text evidence="10">Cell wall biogenesis; peptidoglycan biosynthesis.</text>
</comment>
<dbReference type="GO" id="GO:0051301">
    <property type="term" value="P:cell division"/>
    <property type="evidence" value="ECO:0007669"/>
    <property type="project" value="UniProtKB-KW"/>
</dbReference>
<evidence type="ECO:0000256" key="3">
    <source>
        <dbReference type="ARBA" id="ARBA00022676"/>
    </source>
</evidence>
<dbReference type="Pfam" id="PF04101">
    <property type="entry name" value="Glyco_tran_28_C"/>
    <property type="match status" value="1"/>
</dbReference>
<protein>
    <recommendedName>
        <fullName evidence="10">UDP-N-acetylglucosamine--N-acetylmuramyl-(pentapeptide) pyrophosphoryl-undecaprenol N-acetylglucosamine transferase</fullName>
        <ecNumber evidence="10">2.4.1.227</ecNumber>
    </recommendedName>
    <alternativeName>
        <fullName evidence="10">Undecaprenyl-PP-MurNAc-pentapeptide-UDPGlcNAc GlcNAc transferase</fullName>
    </alternativeName>
</protein>
<dbReference type="GO" id="GO:0071555">
    <property type="term" value="P:cell wall organization"/>
    <property type="evidence" value="ECO:0007669"/>
    <property type="project" value="UniProtKB-KW"/>
</dbReference>
<evidence type="ECO:0000256" key="7">
    <source>
        <dbReference type="ARBA" id="ARBA00023136"/>
    </source>
</evidence>
<evidence type="ECO:0000256" key="9">
    <source>
        <dbReference type="ARBA" id="ARBA00023316"/>
    </source>
</evidence>
<dbReference type="PANTHER" id="PTHR21015:SF22">
    <property type="entry name" value="GLYCOSYLTRANSFERASE"/>
    <property type="match status" value="1"/>
</dbReference>
<dbReference type="CDD" id="cd03785">
    <property type="entry name" value="GT28_MurG"/>
    <property type="match status" value="1"/>
</dbReference>
<evidence type="ECO:0000259" key="12">
    <source>
        <dbReference type="Pfam" id="PF03033"/>
    </source>
</evidence>
<feature type="domain" description="Glycosyltransferase family 28 N-terminal" evidence="12">
    <location>
        <begin position="3"/>
        <end position="142"/>
    </location>
</feature>
<keyword evidence="8 10" id="KW-0131">Cell cycle</keyword>
<dbReference type="InterPro" id="IPR006009">
    <property type="entry name" value="GlcNAc_MurG"/>
</dbReference>
<dbReference type="InterPro" id="IPR004276">
    <property type="entry name" value="GlycoTrans_28_N"/>
</dbReference>
<dbReference type="RefSeq" id="WP_043401702.1">
    <property type="nucleotide sequence ID" value="NZ_JPMI01000201.1"/>
</dbReference>
<feature type="binding site" evidence="10">
    <location>
        <position position="292"/>
    </location>
    <ligand>
        <name>UDP-N-acetyl-alpha-D-glucosamine</name>
        <dbReference type="ChEBI" id="CHEBI:57705"/>
    </ligand>
</feature>
<dbReference type="Gene3D" id="3.40.50.2000">
    <property type="entry name" value="Glycogen Phosphorylase B"/>
    <property type="match status" value="2"/>
</dbReference>
<feature type="binding site" evidence="10">
    <location>
        <position position="124"/>
    </location>
    <ligand>
        <name>UDP-N-acetyl-alpha-D-glucosamine</name>
        <dbReference type="ChEBI" id="CHEBI:57705"/>
    </ligand>
</feature>
<proteinExistence type="inferred from homology"/>
<gene>
    <name evidence="10" type="primary">murG</name>
    <name evidence="14" type="ORF">Q664_27315</name>
</gene>
<keyword evidence="6 10" id="KW-0573">Peptidoglycan synthesis</keyword>
<feature type="binding site" evidence="10">
    <location>
        <position position="247"/>
    </location>
    <ligand>
        <name>UDP-N-acetyl-alpha-D-glucosamine</name>
        <dbReference type="ChEBI" id="CHEBI:57705"/>
    </ligand>
</feature>
<keyword evidence="1 10" id="KW-1003">Cell membrane</keyword>
<feature type="compositionally biased region" description="Basic and acidic residues" evidence="11">
    <location>
        <begin position="369"/>
        <end position="378"/>
    </location>
</feature>
<dbReference type="GO" id="GO:0050511">
    <property type="term" value="F:undecaprenyldiphospho-muramoylpentapeptide beta-N-acetylglucosaminyltransferase activity"/>
    <property type="evidence" value="ECO:0007669"/>
    <property type="project" value="UniProtKB-UniRule"/>
</dbReference>
<feature type="binding site" evidence="10">
    <location>
        <position position="190"/>
    </location>
    <ligand>
        <name>UDP-N-acetyl-alpha-D-glucosamine</name>
        <dbReference type="ChEBI" id="CHEBI:57705"/>
    </ligand>
</feature>
<keyword evidence="4 10" id="KW-0808">Transferase</keyword>
<dbReference type="EMBL" id="JPMI01000201">
    <property type="protein sequence ID" value="KFA90577.1"/>
    <property type="molecule type" value="Genomic_DNA"/>
</dbReference>
<keyword evidence="5 10" id="KW-0133">Cell shape</keyword>
<dbReference type="GO" id="GO:0005975">
    <property type="term" value="P:carbohydrate metabolic process"/>
    <property type="evidence" value="ECO:0007669"/>
    <property type="project" value="InterPro"/>
</dbReference>
<accession>A0A084SQ42</accession>
<feature type="binding site" evidence="10">
    <location>
        <position position="165"/>
    </location>
    <ligand>
        <name>UDP-N-acetyl-alpha-D-glucosamine</name>
        <dbReference type="ChEBI" id="CHEBI:57705"/>
    </ligand>
</feature>
<dbReference type="GO" id="GO:0005886">
    <property type="term" value="C:plasma membrane"/>
    <property type="evidence" value="ECO:0007669"/>
    <property type="project" value="UniProtKB-SubCell"/>
</dbReference>
<sequence length="405" mass="43696">MKVLIAGGGTGGHLYPGIALAEEVVTRHHANQVVFVGTERGLEARVVPREGYPLETIRAQGLKGKGLLGLIKGLLALPMSFIESIRILQRQKPDVVVGVGGYASGPVVLAAALMGIPTAVQEQNALPGLTNKVLGKFVRVVFTAFEDAAHFFPSRKVQLVGNPIRRKLMENFLRSRVAHEKFSLLVFGGSLGARGINQRMIDALDHLQDIKEQLHIVHQTGKNDLETVRKGYADKGFEAQAQVVEYIEDMSSAYAKAELVVCRAGATTLSELTVAKKASILIPFPFATDNHQEVNAQALVKAGAALMFRESELTGQQLAAEIRRLKDDPEKRRQMEKKAGLLGRPEAAKELADVLVDLMVKTYGPSGRAEARGEDPNPKKPKKSNGGEKPPGGGETQAGGNEKQV</sequence>
<comment type="subcellular location">
    <subcellularLocation>
        <location evidence="10">Cell membrane</location>
        <topology evidence="10">Peripheral membrane protein</topology>
        <orientation evidence="10">Cytoplasmic side</orientation>
    </subcellularLocation>
</comment>